<gene>
    <name evidence="5" type="ORF">KIW84_045160</name>
</gene>
<protein>
    <recommendedName>
        <fullName evidence="4">C2 domain-containing protein</fullName>
    </recommendedName>
</protein>
<keyword evidence="6" id="KW-1185">Reference proteome</keyword>
<dbReference type="Gramene" id="Psat04G0516000-T1">
    <property type="protein sequence ID" value="KAI5421621.1"/>
    <property type="gene ID" value="KIW84_045160"/>
</dbReference>
<dbReference type="PANTHER" id="PTHR46502:SF11">
    <property type="entry name" value="CALCIUM-DEPENDENT LIPID-BINDING (CALB DOMAIN) FAMILY PROTEIN"/>
    <property type="match status" value="1"/>
</dbReference>
<evidence type="ECO:0000313" key="5">
    <source>
        <dbReference type="EMBL" id="KAI5421621.1"/>
    </source>
</evidence>
<reference evidence="5 6" key="1">
    <citation type="journal article" date="2022" name="Nat. Genet.">
        <title>Improved pea reference genome and pan-genome highlight genomic features and evolutionary characteristics.</title>
        <authorList>
            <person name="Yang T."/>
            <person name="Liu R."/>
            <person name="Luo Y."/>
            <person name="Hu S."/>
            <person name="Wang D."/>
            <person name="Wang C."/>
            <person name="Pandey M.K."/>
            <person name="Ge S."/>
            <person name="Xu Q."/>
            <person name="Li N."/>
            <person name="Li G."/>
            <person name="Huang Y."/>
            <person name="Saxena R.K."/>
            <person name="Ji Y."/>
            <person name="Li M."/>
            <person name="Yan X."/>
            <person name="He Y."/>
            <person name="Liu Y."/>
            <person name="Wang X."/>
            <person name="Xiang C."/>
            <person name="Varshney R.K."/>
            <person name="Ding H."/>
            <person name="Gao S."/>
            <person name="Zong X."/>
        </authorList>
    </citation>
    <scope>NUCLEOTIDE SEQUENCE [LARGE SCALE GENOMIC DNA]</scope>
    <source>
        <strain evidence="5 6">cv. Zhongwan 6</strain>
    </source>
</reference>
<feature type="region of interest" description="Disordered" evidence="3">
    <location>
        <begin position="214"/>
        <end position="236"/>
    </location>
</feature>
<evidence type="ECO:0000256" key="3">
    <source>
        <dbReference type="SAM" id="MobiDB-lite"/>
    </source>
</evidence>
<keyword evidence="1" id="KW-0479">Metal-binding</keyword>
<dbReference type="SUPFAM" id="SSF49562">
    <property type="entry name" value="C2 domain (Calcium/lipid-binding domain, CaLB)"/>
    <property type="match status" value="1"/>
</dbReference>
<evidence type="ECO:0000256" key="2">
    <source>
        <dbReference type="ARBA" id="ARBA00022837"/>
    </source>
</evidence>
<dbReference type="SMART" id="SM00239">
    <property type="entry name" value="C2"/>
    <property type="match status" value="1"/>
</dbReference>
<accession>A0A9D4XN44</accession>
<feature type="domain" description="C2" evidence="4">
    <location>
        <begin position="74"/>
        <end position="191"/>
    </location>
</feature>
<dbReference type="Gene3D" id="2.60.40.150">
    <property type="entry name" value="C2 domain"/>
    <property type="match status" value="1"/>
</dbReference>
<name>A0A9D4XN44_PEA</name>
<dbReference type="Proteomes" id="UP001058974">
    <property type="component" value="Chromosome 4"/>
</dbReference>
<dbReference type="EMBL" id="JAMSHJ010000004">
    <property type="protein sequence ID" value="KAI5421621.1"/>
    <property type="molecule type" value="Genomic_DNA"/>
</dbReference>
<dbReference type="GO" id="GO:0046872">
    <property type="term" value="F:metal ion binding"/>
    <property type="evidence" value="ECO:0007669"/>
    <property type="project" value="UniProtKB-KW"/>
</dbReference>
<comment type="caution">
    <text evidence="5">The sequence shown here is derived from an EMBL/GenBank/DDBJ whole genome shotgun (WGS) entry which is preliminary data.</text>
</comment>
<organism evidence="5 6">
    <name type="scientific">Pisum sativum</name>
    <name type="common">Garden pea</name>
    <name type="synonym">Lathyrus oleraceus</name>
    <dbReference type="NCBI Taxonomy" id="3888"/>
    <lineage>
        <taxon>Eukaryota</taxon>
        <taxon>Viridiplantae</taxon>
        <taxon>Streptophyta</taxon>
        <taxon>Embryophyta</taxon>
        <taxon>Tracheophyta</taxon>
        <taxon>Spermatophyta</taxon>
        <taxon>Magnoliopsida</taxon>
        <taxon>eudicotyledons</taxon>
        <taxon>Gunneridae</taxon>
        <taxon>Pentapetalae</taxon>
        <taxon>rosids</taxon>
        <taxon>fabids</taxon>
        <taxon>Fabales</taxon>
        <taxon>Fabaceae</taxon>
        <taxon>Papilionoideae</taxon>
        <taxon>50 kb inversion clade</taxon>
        <taxon>NPAAA clade</taxon>
        <taxon>Hologalegina</taxon>
        <taxon>IRL clade</taxon>
        <taxon>Fabeae</taxon>
        <taxon>Lathyrus</taxon>
    </lineage>
</organism>
<dbReference type="PROSITE" id="PS50004">
    <property type="entry name" value="C2"/>
    <property type="match status" value="1"/>
</dbReference>
<dbReference type="InterPro" id="IPR000008">
    <property type="entry name" value="C2_dom"/>
</dbReference>
<dbReference type="AlphaFoldDB" id="A0A9D4XN44"/>
<sequence length="236" mass="26853">MPRGTLEVVLISAKGLDDNGFLFYYKKKKKLCKSWSQYLKRKKLDPGKFQLIQAFSGTTNSAFTSTLTTIKQQRTIHNQNSFRIRKKKMPRGTLEVVLISAKGLDDNDFLSSIDPYVILTYRAQEHKSNVQQGAGSNPQWNETFLFTISDSASELNLRVMEKDKFSNDDNLGEAIIPLDAVFEEGSLPESVYKLVKEEEYCGEIKVALTFTPERNEEQGYNEEESCGGWKESASEY</sequence>
<evidence type="ECO:0000259" key="4">
    <source>
        <dbReference type="PROSITE" id="PS50004"/>
    </source>
</evidence>
<dbReference type="Pfam" id="PF00168">
    <property type="entry name" value="C2"/>
    <property type="match status" value="1"/>
</dbReference>
<proteinExistence type="predicted"/>
<evidence type="ECO:0000256" key="1">
    <source>
        <dbReference type="ARBA" id="ARBA00022723"/>
    </source>
</evidence>
<evidence type="ECO:0000313" key="6">
    <source>
        <dbReference type="Proteomes" id="UP001058974"/>
    </source>
</evidence>
<keyword evidence="2" id="KW-0106">Calcium</keyword>
<dbReference type="InterPro" id="IPR035892">
    <property type="entry name" value="C2_domain_sf"/>
</dbReference>
<dbReference type="PANTHER" id="PTHR46502">
    <property type="entry name" value="C2 DOMAIN-CONTAINING"/>
    <property type="match status" value="1"/>
</dbReference>